<evidence type="ECO:0000256" key="1">
    <source>
        <dbReference type="SAM" id="Phobius"/>
    </source>
</evidence>
<keyword evidence="1" id="KW-0472">Membrane</keyword>
<organism evidence="2 3">
    <name type="scientific">Magallana gigas</name>
    <name type="common">Pacific oyster</name>
    <name type="synonym">Crassostrea gigas</name>
    <dbReference type="NCBI Taxonomy" id="29159"/>
    <lineage>
        <taxon>Eukaryota</taxon>
        <taxon>Metazoa</taxon>
        <taxon>Spiralia</taxon>
        <taxon>Lophotrochozoa</taxon>
        <taxon>Mollusca</taxon>
        <taxon>Bivalvia</taxon>
        <taxon>Autobranchia</taxon>
        <taxon>Pteriomorphia</taxon>
        <taxon>Ostreida</taxon>
        <taxon>Ostreoidea</taxon>
        <taxon>Ostreidae</taxon>
        <taxon>Magallana</taxon>
    </lineage>
</organism>
<keyword evidence="1" id="KW-1133">Transmembrane helix</keyword>
<dbReference type="AlphaFoldDB" id="A0A8W8MHD6"/>
<proteinExistence type="predicted"/>
<accession>A0A8W8MHD6</accession>
<keyword evidence="3" id="KW-1185">Reference proteome</keyword>
<dbReference type="Gene3D" id="2.40.70.10">
    <property type="entry name" value="Acid Proteases"/>
    <property type="match status" value="1"/>
</dbReference>
<dbReference type="Proteomes" id="UP000005408">
    <property type="component" value="Unassembled WGS sequence"/>
</dbReference>
<dbReference type="EnsemblMetazoa" id="G34157.1">
    <property type="protein sequence ID" value="G34157.1:cds"/>
    <property type="gene ID" value="G34157"/>
</dbReference>
<name>A0A8W8MHD6_MAGGI</name>
<protein>
    <submittedName>
        <fullName evidence="2">Uncharacterized protein</fullName>
    </submittedName>
</protein>
<keyword evidence="1" id="KW-0812">Transmembrane</keyword>
<evidence type="ECO:0000313" key="3">
    <source>
        <dbReference type="Proteomes" id="UP000005408"/>
    </source>
</evidence>
<evidence type="ECO:0000313" key="2">
    <source>
        <dbReference type="EnsemblMetazoa" id="G34157.1:cds"/>
    </source>
</evidence>
<feature type="transmembrane region" description="Helical" evidence="1">
    <location>
        <begin position="272"/>
        <end position="295"/>
    </location>
</feature>
<sequence>MHQRRKVAMRGGFVVSAGGSSAMSKDMLVEAPWVHDIISAEKRPALEESGQKVLNASGNPLSLYGKAEYHIKIWKTEAFIPAMVTDVTVDGILGLDFLKKGNGIIDLNSNTLRLNNEEYRISCEGTLGCFRVVAADDICIPPRSEIIVEAKIPGQDTFGASDYIVEPEERFLEKGRASVGRTLVKGSETAPVCLMNVTDIAQQIYKGTLLAKMTAADEENPQETAVVNSSKLRPDLRELLDRCKTNQGVANASNATHGASKATPTANTTNKLFTLLMIATSLLVAIGIAYTAVLITEKYWNRTQRAVGGQP</sequence>
<reference evidence="2" key="1">
    <citation type="submission" date="2022-08" db="UniProtKB">
        <authorList>
            <consortium name="EnsemblMetazoa"/>
        </authorList>
    </citation>
    <scope>IDENTIFICATION</scope>
    <source>
        <strain evidence="2">05x7-T-G4-1.051#20</strain>
    </source>
</reference>
<dbReference type="InterPro" id="IPR021109">
    <property type="entry name" value="Peptidase_aspartic_dom_sf"/>
</dbReference>